<dbReference type="Proteomes" id="UP000236178">
    <property type="component" value="Unassembled WGS sequence"/>
</dbReference>
<keyword evidence="2" id="KW-1185">Reference proteome</keyword>
<evidence type="ECO:0000313" key="2">
    <source>
        <dbReference type="Proteomes" id="UP000236178"/>
    </source>
</evidence>
<dbReference type="AlphaFoldDB" id="A0A2I0SLM5"/>
<organism evidence="1 2">
    <name type="scientific">Streptomyces populi</name>
    <dbReference type="NCBI Taxonomy" id="2058924"/>
    <lineage>
        <taxon>Bacteria</taxon>
        <taxon>Bacillati</taxon>
        <taxon>Actinomycetota</taxon>
        <taxon>Actinomycetes</taxon>
        <taxon>Kitasatosporales</taxon>
        <taxon>Streptomycetaceae</taxon>
        <taxon>Streptomyces</taxon>
    </lineage>
</organism>
<gene>
    <name evidence="1" type="ORF">CW362_22045</name>
</gene>
<reference evidence="1 2" key="1">
    <citation type="submission" date="2017-12" db="EMBL/GenBank/DDBJ databases">
        <title>Streptomyces populusis sp. nov., a novel endophytic actinobacterium isolated from stems of Populus adenopoda Maxim.</title>
        <authorList>
            <person name="Wang Z."/>
        </authorList>
    </citation>
    <scope>NUCLEOTIDE SEQUENCE [LARGE SCALE GENOMIC DNA]</scope>
    <source>
        <strain evidence="1 2">A249</strain>
    </source>
</reference>
<sequence length="181" mass="19321">PGGPIVFPATEQFLLSPDGSGVAGEQAVDVVLLHGEMRSYGQGAALRLPGSARSILPEDVDHAVRRLCERRRQPPPLLVLDALPQETGESGEPQLRDLFAFQLYLLGYVPTVLVCGPVSAGPDGSRRGALSQAVGFGRTAHQIAERLQRFAPSRGQDGTAVPRVRLLSHVPVEEMFGLGLL</sequence>
<name>A0A2I0SLM5_9ACTN</name>
<dbReference type="EMBL" id="PJOS01000043">
    <property type="protein sequence ID" value="PKT70828.1"/>
    <property type="molecule type" value="Genomic_DNA"/>
</dbReference>
<comment type="caution">
    <text evidence="1">The sequence shown here is derived from an EMBL/GenBank/DDBJ whole genome shotgun (WGS) entry which is preliminary data.</text>
</comment>
<accession>A0A2I0SLM5</accession>
<feature type="non-terminal residue" evidence="1">
    <location>
        <position position="1"/>
    </location>
</feature>
<dbReference type="RefSeq" id="WP_162684177.1">
    <property type="nucleotide sequence ID" value="NZ_KZ626882.1"/>
</dbReference>
<evidence type="ECO:0000313" key="1">
    <source>
        <dbReference type="EMBL" id="PKT70828.1"/>
    </source>
</evidence>
<proteinExistence type="predicted"/>
<protein>
    <submittedName>
        <fullName evidence="1">Uncharacterized protein</fullName>
    </submittedName>
</protein>